<accession>A0A2U2C535</accession>
<evidence type="ECO:0000313" key="1">
    <source>
        <dbReference type="EMBL" id="PWE26998.1"/>
    </source>
</evidence>
<dbReference type="AlphaFoldDB" id="A0A2U2C535"/>
<sequence length="122" mass="13070">MEAGVTAAGLLRDRVTFQRLVPGDDGYGNTVSDWANMERAPGKPLTVWAEVRVTLGRERVAAGRIEASRTATIRIRASSEVASLTEADRVIAQGQVWNIRGIAPAGNDRELLELLVEGGVAT</sequence>
<comment type="caution">
    <text evidence="1">The sequence shown here is derived from an EMBL/GenBank/DDBJ whole genome shotgun (WGS) entry which is preliminary data.</text>
</comment>
<evidence type="ECO:0000313" key="2">
    <source>
        <dbReference type="Proteomes" id="UP000244940"/>
    </source>
</evidence>
<dbReference type="Gene3D" id="2.40.10.270">
    <property type="entry name" value="Bacteriophage SPP1 head-tail adaptor protein"/>
    <property type="match status" value="1"/>
</dbReference>
<proteinExistence type="predicted"/>
<keyword evidence="2" id="KW-1185">Reference proteome</keyword>
<dbReference type="OrthoDB" id="7998779at2"/>
<dbReference type="GeneID" id="94366892"/>
<dbReference type="EMBL" id="QEYD01000013">
    <property type="protein sequence ID" value="PWE26998.1"/>
    <property type="molecule type" value="Genomic_DNA"/>
</dbReference>
<protein>
    <submittedName>
        <fullName evidence="1">Head-tail adaptor protein</fullName>
    </submittedName>
</protein>
<gene>
    <name evidence="1" type="ORF">C4N9_18510</name>
</gene>
<dbReference type="RefSeq" id="WP_109534845.1">
    <property type="nucleotide sequence ID" value="NZ_QEYD01000013.1"/>
</dbReference>
<organism evidence="1 2">
    <name type="scientific">Pararhodobacter marinus</name>
    <dbReference type="NCBI Taxonomy" id="2184063"/>
    <lineage>
        <taxon>Bacteria</taxon>
        <taxon>Pseudomonadati</taxon>
        <taxon>Pseudomonadota</taxon>
        <taxon>Alphaproteobacteria</taxon>
        <taxon>Rhodobacterales</taxon>
        <taxon>Paracoccaceae</taxon>
        <taxon>Pararhodobacter</taxon>
    </lineage>
</organism>
<dbReference type="InterPro" id="IPR008767">
    <property type="entry name" value="Phage_SPP1_head-tail_adaptor"/>
</dbReference>
<reference evidence="1 2" key="1">
    <citation type="submission" date="2018-05" db="EMBL/GenBank/DDBJ databases">
        <title>Pararhodobacter marina sp. nov., isolated from deep-sea water of the Indian Ocean.</title>
        <authorList>
            <person name="Lai Q.Sr."/>
            <person name="Liu X."/>
            <person name="Shao Z."/>
        </authorList>
    </citation>
    <scope>NUCLEOTIDE SEQUENCE [LARGE SCALE GENOMIC DNA]</scope>
    <source>
        <strain evidence="1 2">CIC4N-9</strain>
    </source>
</reference>
<dbReference type="NCBIfam" id="TIGR01563">
    <property type="entry name" value="gp16_SPP1"/>
    <property type="match status" value="1"/>
</dbReference>
<dbReference type="InterPro" id="IPR038666">
    <property type="entry name" value="SSP1_head-tail_sf"/>
</dbReference>
<dbReference type="Pfam" id="PF05521">
    <property type="entry name" value="Phage_HCP"/>
    <property type="match status" value="1"/>
</dbReference>
<name>A0A2U2C535_9RHOB</name>
<dbReference type="Proteomes" id="UP000244940">
    <property type="component" value="Unassembled WGS sequence"/>
</dbReference>